<dbReference type="PANTHER" id="PTHR45962">
    <property type="entry name" value="N-FATTY-ACYL-AMINO ACID SYNTHASE/HYDROLASE PM20D1"/>
    <property type="match status" value="1"/>
</dbReference>
<gene>
    <name evidence="6" type="ORF">JL09_g5760</name>
</gene>
<proteinExistence type="inferred from homology"/>
<sequence>MSLNIKKPKSIKFRYFTISAILTIILALNSLAVWCLKSSKPSKAINSVPKCPKSKKRPIKEHEKIQWILHDDAYRNHSVEVFSKSIQVDTTVYDDVEDYSKFANFHKYLEENFPLVYEKAIVHTINEWGLVFEFKGSNSSLKPIMLNAHQDTVPI</sequence>
<comment type="caution">
    <text evidence="6">The sequence shown here is derived from an EMBL/GenBank/DDBJ whole genome shotgun (WGS) entry which is preliminary data.</text>
</comment>
<evidence type="ECO:0008006" key="8">
    <source>
        <dbReference type="Google" id="ProtNLM"/>
    </source>
</evidence>
<name>A0A099NR99_PICKU</name>
<feature type="non-terminal residue" evidence="6">
    <location>
        <position position="155"/>
    </location>
</feature>
<keyword evidence="2" id="KW-0645">Protease</keyword>
<dbReference type="Proteomes" id="UP000029867">
    <property type="component" value="Unassembled WGS sequence"/>
</dbReference>
<dbReference type="SUPFAM" id="SSF53187">
    <property type="entry name" value="Zn-dependent exopeptidases"/>
    <property type="match status" value="1"/>
</dbReference>
<keyword evidence="5" id="KW-0862">Zinc</keyword>
<reference evidence="7" key="1">
    <citation type="journal article" date="2014" name="Microb. Cell Fact.">
        <title>Exploiting Issatchenkia orientalis SD108 for succinic acid production.</title>
        <authorList>
            <person name="Xiao H."/>
            <person name="Shao Z."/>
            <person name="Jiang Y."/>
            <person name="Dole S."/>
            <person name="Zhao H."/>
        </authorList>
    </citation>
    <scope>NUCLEOTIDE SEQUENCE [LARGE SCALE GENOMIC DNA]</scope>
    <source>
        <strain evidence="7">SD108</strain>
    </source>
</reference>
<dbReference type="GO" id="GO:0051603">
    <property type="term" value="P:proteolysis involved in protein catabolic process"/>
    <property type="evidence" value="ECO:0007669"/>
    <property type="project" value="TreeGrafter"/>
</dbReference>
<dbReference type="GO" id="GO:0000328">
    <property type="term" value="C:fungal-type vacuole lumen"/>
    <property type="evidence" value="ECO:0007669"/>
    <property type="project" value="TreeGrafter"/>
</dbReference>
<dbReference type="PANTHER" id="PTHR45962:SF1">
    <property type="entry name" value="N-FATTY-ACYL-AMINO ACID SYNTHASE_HYDROLASE PM20D1"/>
    <property type="match status" value="1"/>
</dbReference>
<evidence type="ECO:0000313" key="7">
    <source>
        <dbReference type="Proteomes" id="UP000029867"/>
    </source>
</evidence>
<protein>
    <recommendedName>
        <fullName evidence="8">Peptidase M20 dimerisation domain-containing protein</fullName>
    </recommendedName>
</protein>
<dbReference type="GO" id="GO:0004180">
    <property type="term" value="F:carboxypeptidase activity"/>
    <property type="evidence" value="ECO:0007669"/>
    <property type="project" value="TreeGrafter"/>
</dbReference>
<accession>A0A099NR99</accession>
<dbReference type="eggNOG" id="KOG2275">
    <property type="taxonomic scope" value="Eukaryota"/>
</dbReference>
<dbReference type="GO" id="GO:0046872">
    <property type="term" value="F:metal ion binding"/>
    <property type="evidence" value="ECO:0007669"/>
    <property type="project" value="UniProtKB-KW"/>
</dbReference>
<evidence type="ECO:0000256" key="3">
    <source>
        <dbReference type="ARBA" id="ARBA00022723"/>
    </source>
</evidence>
<dbReference type="PROSITE" id="PS00758">
    <property type="entry name" value="ARGE_DAPE_CPG2_1"/>
    <property type="match status" value="1"/>
</dbReference>
<keyword evidence="3" id="KW-0479">Metal-binding</keyword>
<evidence type="ECO:0000313" key="6">
    <source>
        <dbReference type="EMBL" id="KGK35090.1"/>
    </source>
</evidence>
<dbReference type="EMBL" id="JQFK01000979">
    <property type="protein sequence ID" value="KGK35090.1"/>
    <property type="molecule type" value="Genomic_DNA"/>
</dbReference>
<evidence type="ECO:0000256" key="4">
    <source>
        <dbReference type="ARBA" id="ARBA00022801"/>
    </source>
</evidence>
<keyword evidence="4" id="KW-0378">Hydrolase</keyword>
<evidence type="ECO:0000256" key="2">
    <source>
        <dbReference type="ARBA" id="ARBA00022670"/>
    </source>
</evidence>
<evidence type="ECO:0000256" key="5">
    <source>
        <dbReference type="ARBA" id="ARBA00022833"/>
    </source>
</evidence>
<comment type="similarity">
    <text evidence="1">Belongs to the peptidase M20A family.</text>
</comment>
<organism evidence="6 7">
    <name type="scientific">Pichia kudriavzevii</name>
    <name type="common">Yeast</name>
    <name type="synonym">Issatchenkia orientalis</name>
    <dbReference type="NCBI Taxonomy" id="4909"/>
    <lineage>
        <taxon>Eukaryota</taxon>
        <taxon>Fungi</taxon>
        <taxon>Dikarya</taxon>
        <taxon>Ascomycota</taxon>
        <taxon>Saccharomycotina</taxon>
        <taxon>Pichiomycetes</taxon>
        <taxon>Pichiales</taxon>
        <taxon>Pichiaceae</taxon>
        <taxon>Pichia</taxon>
    </lineage>
</organism>
<dbReference type="AlphaFoldDB" id="A0A099NR99"/>
<dbReference type="VEuPathDB" id="FungiDB:C5L36_0A09080"/>
<dbReference type="InterPro" id="IPR001261">
    <property type="entry name" value="ArgE/DapE_CS"/>
</dbReference>
<dbReference type="HOGENOM" id="CLU_1699696_0_0_1"/>
<evidence type="ECO:0000256" key="1">
    <source>
        <dbReference type="ARBA" id="ARBA00006247"/>
    </source>
</evidence>
<dbReference type="Gene3D" id="3.40.630.10">
    <property type="entry name" value="Zn peptidases"/>
    <property type="match status" value="1"/>
</dbReference>
<dbReference type="InterPro" id="IPR047177">
    <property type="entry name" value="Pept_M20A"/>
</dbReference>